<protein>
    <recommendedName>
        <fullName evidence="2">Gliding motility protein GldL-like N-terminal domain-containing protein</fullName>
    </recommendedName>
</protein>
<accession>A0A124FXF2</accession>
<feature type="domain" description="Gliding motility protein GldL-like N-terminal" evidence="2">
    <location>
        <begin position="27"/>
        <end position="87"/>
    </location>
</feature>
<proteinExistence type="predicted"/>
<dbReference type="NCBIfam" id="TIGR03513">
    <property type="entry name" value="GldL_gliding"/>
    <property type="match status" value="2"/>
</dbReference>
<keyword evidence="1" id="KW-0472">Membrane</keyword>
<dbReference type="Proteomes" id="UP000053860">
    <property type="component" value="Unassembled WGS sequence"/>
</dbReference>
<reference evidence="4" key="1">
    <citation type="journal article" date="2015" name="MBio">
        <title>Genome-Resolved Metagenomic Analysis Reveals Roles for Candidate Phyla and Other Microbial Community Members in Biogeochemical Transformations in Oil Reservoirs.</title>
        <authorList>
            <person name="Hu P."/>
            <person name="Tom L."/>
            <person name="Singh A."/>
            <person name="Thomas B.C."/>
            <person name="Baker B.J."/>
            <person name="Piceno Y.M."/>
            <person name="Andersen G.L."/>
            <person name="Banfield J.F."/>
        </authorList>
    </citation>
    <scope>NUCLEOTIDE SEQUENCE [LARGE SCALE GENOMIC DNA]</scope>
</reference>
<dbReference type="EMBL" id="LGGN01000103">
    <property type="protein sequence ID" value="KUK77861.1"/>
    <property type="molecule type" value="Genomic_DNA"/>
</dbReference>
<evidence type="ECO:0000313" key="4">
    <source>
        <dbReference type="Proteomes" id="UP000053860"/>
    </source>
</evidence>
<evidence type="ECO:0000313" key="3">
    <source>
        <dbReference type="EMBL" id="KUK77861.1"/>
    </source>
</evidence>
<sequence length="237" mass="26383">MNAYKKYKNRLEQFLQTRRGKRFINFAYSFGAAIVILGAMFKLLHFPFGNEMLFIGMVTEVCVFIISAFDTPVRDYPWEQVFPVLASQNPEEHPDFGTDAFTPLSAARPSATQGMPAGDQPVQSLPGTTTAIPPELNGHAEEYGKQMESLNRTLSGLNALYEVQLKSISGQIDTIEQINRGLQRLKNTYSDTIPDGTVIGRETERMAAQLRELNDAYARMLQAMTVHRGGNSTASQP</sequence>
<comment type="caution">
    <text evidence="3">The sequence shown here is derived from an EMBL/GenBank/DDBJ whole genome shotgun (WGS) entry which is preliminary data.</text>
</comment>
<name>A0A124FXF2_9BACT</name>
<gene>
    <name evidence="3" type="ORF">XD92_0674</name>
</gene>
<evidence type="ECO:0000256" key="1">
    <source>
        <dbReference type="SAM" id="Phobius"/>
    </source>
</evidence>
<feature type="transmembrane region" description="Helical" evidence="1">
    <location>
        <begin position="23"/>
        <end position="46"/>
    </location>
</feature>
<dbReference type="AlphaFoldDB" id="A0A124FXF2"/>
<organism evidence="3 4">
    <name type="scientific">Proteiniphilum acetatigenes</name>
    <dbReference type="NCBI Taxonomy" id="294710"/>
    <lineage>
        <taxon>Bacteria</taxon>
        <taxon>Pseudomonadati</taxon>
        <taxon>Bacteroidota</taxon>
        <taxon>Bacteroidia</taxon>
        <taxon>Bacteroidales</taxon>
        <taxon>Dysgonomonadaceae</taxon>
        <taxon>Proteiniphilum</taxon>
    </lineage>
</organism>
<keyword evidence="1" id="KW-0812">Transmembrane</keyword>
<keyword evidence="1" id="KW-1133">Transmembrane helix</keyword>
<dbReference type="Pfam" id="PF22827">
    <property type="entry name" value="GldL_N"/>
    <property type="match status" value="1"/>
</dbReference>
<dbReference type="InterPro" id="IPR055087">
    <property type="entry name" value="GldL-like_N"/>
</dbReference>
<evidence type="ECO:0000259" key="2">
    <source>
        <dbReference type="Pfam" id="PF22827"/>
    </source>
</evidence>
<dbReference type="InterPro" id="IPR019852">
    <property type="entry name" value="Motility-assoc_prot_GldL"/>
</dbReference>